<dbReference type="EMBL" id="BNJJ01000025">
    <property type="protein sequence ID" value="GHO88500.1"/>
    <property type="molecule type" value="Genomic_DNA"/>
</dbReference>
<evidence type="ECO:0000259" key="3">
    <source>
        <dbReference type="Pfam" id="PF07282"/>
    </source>
</evidence>
<keyword evidence="1" id="KW-0238">DNA-binding</keyword>
<accession>A0ABQ3VRQ5</accession>
<organism evidence="4 5">
    <name type="scientific">Dictyobacter formicarum</name>
    <dbReference type="NCBI Taxonomy" id="2778368"/>
    <lineage>
        <taxon>Bacteria</taxon>
        <taxon>Bacillati</taxon>
        <taxon>Chloroflexota</taxon>
        <taxon>Ktedonobacteria</taxon>
        <taxon>Ktedonobacterales</taxon>
        <taxon>Dictyobacteraceae</taxon>
        <taxon>Dictyobacter</taxon>
    </lineage>
</organism>
<reference evidence="4 5" key="1">
    <citation type="journal article" date="2021" name="Int. J. Syst. Evol. Microbiol.">
        <title>Reticulibacter mediterranei gen. nov., sp. nov., within the new family Reticulibacteraceae fam. nov., and Ktedonospora formicarum gen. nov., sp. nov., Ktedonobacter robiniae sp. nov., Dictyobacter formicarum sp. nov. and Dictyobacter arantiisoli sp. nov., belonging to the class Ktedonobacteria.</title>
        <authorList>
            <person name="Yabe S."/>
            <person name="Zheng Y."/>
            <person name="Wang C.M."/>
            <person name="Sakai Y."/>
            <person name="Abe K."/>
            <person name="Yokota A."/>
            <person name="Donadio S."/>
            <person name="Cavaletti L."/>
            <person name="Monciardini P."/>
        </authorList>
    </citation>
    <scope>NUCLEOTIDE SEQUENCE [LARGE SCALE GENOMIC DNA]</scope>
    <source>
        <strain evidence="4 5">SOSP1-9</strain>
    </source>
</reference>
<evidence type="ECO:0000256" key="2">
    <source>
        <dbReference type="SAM" id="MobiDB-lite"/>
    </source>
</evidence>
<evidence type="ECO:0000313" key="4">
    <source>
        <dbReference type="EMBL" id="GHO88500.1"/>
    </source>
</evidence>
<sequence length="524" mass="58353">MAKATTTIRQTLNYNPASGAWFAATQTLFNQIAAFYFSVIQAHERVLALGNQEALTALEKLTHATKINPNPVMPLRSIAAGIPAMFRRAAINAALGSARSFYSHLSRWRQRKEKAEAKGKKFKERPPVPPRTWNKSVTLYAGMWKERNGSSIMIKIWTGSCWSWIRARVTGRGIPEGWELCSPQLVYRGGRWYVHTPVEKKIHNPVTIAKQIKTNEQTRICAVDLNLNEHLAVCTVRDGEGSTLATLFIGGGQRVSGFRKRVLGRIARNRKQTGIIAKGEQDNADLWKKIRNGDDYVAHRVSKRIVQFAQEHGASILVFEHLGNLQPTKGKYSKRSNEKRAFWMKGRIFTDAKYKAYHAGMLTSRVSPRNTSRECACCGSLVARYAEGQEAQGYTSGAPLVYCASCGMRKNADLNASLMIGNRLFERFGLFFQEKPQAPPATEREEQSSGVTVLQEANVQVVGHSSRWVGHENRNRHGTAQDSHSRMVESVRDITNPLRPQLGRGYATPAQGSDDVGVSEAAGL</sequence>
<dbReference type="NCBIfam" id="NF040570">
    <property type="entry name" value="guided_TnpB"/>
    <property type="match status" value="1"/>
</dbReference>
<dbReference type="Proteomes" id="UP000635565">
    <property type="component" value="Unassembled WGS sequence"/>
</dbReference>
<keyword evidence="5" id="KW-1185">Reference proteome</keyword>
<feature type="region of interest" description="Disordered" evidence="2">
    <location>
        <begin position="466"/>
        <end position="524"/>
    </location>
</feature>
<evidence type="ECO:0000313" key="5">
    <source>
        <dbReference type="Proteomes" id="UP000635565"/>
    </source>
</evidence>
<gene>
    <name evidence="4" type="ORF">KSZ_65060</name>
</gene>
<feature type="compositionally biased region" description="Basic and acidic residues" evidence="2">
    <location>
        <begin position="483"/>
        <end position="492"/>
    </location>
</feature>
<name>A0ABQ3VRQ5_9CHLR</name>
<feature type="domain" description="Cas12f1-like TNB" evidence="3">
    <location>
        <begin position="349"/>
        <end position="420"/>
    </location>
</feature>
<proteinExistence type="predicted"/>
<dbReference type="Pfam" id="PF07282">
    <property type="entry name" value="Cas12f1-like_TNB"/>
    <property type="match status" value="1"/>
</dbReference>
<comment type="caution">
    <text evidence="4">The sequence shown here is derived from an EMBL/GenBank/DDBJ whole genome shotgun (WGS) entry which is preliminary data.</text>
</comment>
<protein>
    <recommendedName>
        <fullName evidence="3">Cas12f1-like TNB domain-containing protein</fullName>
    </recommendedName>
</protein>
<evidence type="ECO:0000256" key="1">
    <source>
        <dbReference type="ARBA" id="ARBA00023125"/>
    </source>
</evidence>
<dbReference type="InterPro" id="IPR010095">
    <property type="entry name" value="Cas12f1-like_TNB"/>
</dbReference>
<dbReference type="RefSeq" id="WP_236023140.1">
    <property type="nucleotide sequence ID" value="NZ_BNJJ01000025.1"/>
</dbReference>